<keyword evidence="2" id="KW-1185">Reference proteome</keyword>
<accession>A0AC61Y3W3</accession>
<name>A0AC61Y3W3_9FLAO</name>
<proteinExistence type="predicted"/>
<gene>
    <name evidence="1" type="ORF">FVB9532_00403</name>
</gene>
<reference evidence="1" key="1">
    <citation type="submission" date="2019-09" db="EMBL/GenBank/DDBJ databases">
        <authorList>
            <person name="Rodrigo-Torres L."/>
            <person name="Arahal R. D."/>
            <person name="Lucena T."/>
        </authorList>
    </citation>
    <scope>NUCLEOTIDE SEQUENCE</scope>
    <source>
        <strain evidence="1">ISS653</strain>
    </source>
</reference>
<evidence type="ECO:0000313" key="2">
    <source>
        <dbReference type="Proteomes" id="UP000356253"/>
    </source>
</evidence>
<dbReference type="Proteomes" id="UP000356253">
    <property type="component" value="Unassembled WGS sequence"/>
</dbReference>
<sequence>MKNLLLLNFIILLCSSNLIGQSSSEVYRIVEGGTKKINIDTKTDLETLILKLENDWELEMTGKRYWIGYTDLMYSIASRKEEAIKPLTDFYNSTSTENGKFGVLYTLHLIGIESNITGRFTESFVNSKARKTILEFVYSKNEKIRDLSIELLMRDPWQSDVPILMDAMQKSINDSWTIVNALIRYIDKDAPIQNEINDSLKQRIIEFKTPDDICDKEFIPNILKSIKSNLSESVYIEKELFKQNLNGYSCTGFQSGRFGELIKDITNNNVFNYCSLGYKVQYYVEDNKVYICSSETAKKRWLDWWKNRQNDWNKK</sequence>
<protein>
    <submittedName>
        <fullName evidence="1">Uncharacterized protein</fullName>
    </submittedName>
</protein>
<evidence type="ECO:0000313" key="1">
    <source>
        <dbReference type="EMBL" id="VVU99151.1"/>
    </source>
</evidence>
<comment type="caution">
    <text evidence="1">The sequence shown here is derived from an EMBL/GenBank/DDBJ whole genome shotgun (WGS) entry which is preliminary data.</text>
</comment>
<organism evidence="1 2">
    <name type="scientific">Mesonia oceanica</name>
    <dbReference type="NCBI Taxonomy" id="2687242"/>
    <lineage>
        <taxon>Bacteria</taxon>
        <taxon>Pseudomonadati</taxon>
        <taxon>Bacteroidota</taxon>
        <taxon>Flavobacteriia</taxon>
        <taxon>Flavobacteriales</taxon>
        <taxon>Flavobacteriaceae</taxon>
        <taxon>Mesonia</taxon>
    </lineage>
</organism>
<dbReference type="EMBL" id="CABVMM010000002">
    <property type="protein sequence ID" value="VVU99151.1"/>
    <property type="molecule type" value="Genomic_DNA"/>
</dbReference>